<dbReference type="InterPro" id="IPR002486">
    <property type="entry name" value="Col_cuticle_N"/>
</dbReference>
<dbReference type="GO" id="GO:0016020">
    <property type="term" value="C:membrane"/>
    <property type="evidence" value="ECO:0000318"/>
    <property type="project" value="GO_Central"/>
</dbReference>
<dbReference type="EnsemblMetazoa" id="PPA15245.1">
    <property type="protein sequence ID" value="PPA15245.1"/>
    <property type="gene ID" value="WBGene00104799"/>
</dbReference>
<feature type="transmembrane region" description="Helical" evidence="9">
    <location>
        <begin position="540"/>
        <end position="563"/>
    </location>
</feature>
<reference evidence="12" key="1">
    <citation type="journal article" date="2008" name="Nat. Genet.">
        <title>The Pristionchus pacificus genome provides a unique perspective on nematode lifestyle and parasitism.</title>
        <authorList>
            <person name="Dieterich C."/>
            <person name="Clifton S.W."/>
            <person name="Schuster L.N."/>
            <person name="Chinwalla A."/>
            <person name="Delehaunty K."/>
            <person name="Dinkelacker I."/>
            <person name="Fulton L."/>
            <person name="Fulton R."/>
            <person name="Godfrey J."/>
            <person name="Minx P."/>
            <person name="Mitreva M."/>
            <person name="Roeseler W."/>
            <person name="Tian H."/>
            <person name="Witte H."/>
            <person name="Yang S.P."/>
            <person name="Wilson R.K."/>
            <person name="Sommer R.J."/>
        </authorList>
    </citation>
    <scope>NUCLEOTIDE SEQUENCE [LARGE SCALE GENOMIC DNA]</scope>
    <source>
        <strain evidence="12">PS312</strain>
    </source>
</reference>
<organism evidence="11 12">
    <name type="scientific">Pristionchus pacificus</name>
    <name type="common">Parasitic nematode worm</name>
    <dbReference type="NCBI Taxonomy" id="54126"/>
    <lineage>
        <taxon>Eukaryota</taxon>
        <taxon>Metazoa</taxon>
        <taxon>Ecdysozoa</taxon>
        <taxon>Nematoda</taxon>
        <taxon>Chromadorea</taxon>
        <taxon>Rhabditida</taxon>
        <taxon>Rhabditina</taxon>
        <taxon>Diplogasteromorpha</taxon>
        <taxon>Diplogasteroidea</taxon>
        <taxon>Neodiplogasteridae</taxon>
        <taxon>Pristionchus</taxon>
    </lineage>
</organism>
<dbReference type="PRINTS" id="PR01609">
    <property type="entry name" value="CD36FAMILY"/>
</dbReference>
<dbReference type="GO" id="GO:0005524">
    <property type="term" value="F:ATP binding"/>
    <property type="evidence" value="ECO:0007669"/>
    <property type="project" value="InterPro"/>
</dbReference>
<evidence type="ECO:0000256" key="2">
    <source>
        <dbReference type="ARBA" id="ARBA00010532"/>
    </source>
</evidence>
<dbReference type="PROSITE" id="PS50011">
    <property type="entry name" value="PROTEIN_KINASE_DOM"/>
    <property type="match status" value="1"/>
</dbReference>
<dbReference type="Pfam" id="PF01130">
    <property type="entry name" value="CD36"/>
    <property type="match status" value="1"/>
</dbReference>
<keyword evidence="7" id="KW-0325">Glycoprotein</keyword>
<dbReference type="GO" id="GO:0004672">
    <property type="term" value="F:protein kinase activity"/>
    <property type="evidence" value="ECO:0007669"/>
    <property type="project" value="InterPro"/>
</dbReference>
<protein>
    <submittedName>
        <fullName evidence="11">Scav-3</fullName>
    </submittedName>
</protein>
<accession>A0A8R1UDV0</accession>
<feature type="compositionally biased region" description="Pro residues" evidence="8">
    <location>
        <begin position="1281"/>
        <end position="1291"/>
    </location>
</feature>
<feature type="compositionally biased region" description="Low complexity" evidence="8">
    <location>
        <begin position="1229"/>
        <end position="1242"/>
    </location>
</feature>
<feature type="region of interest" description="Disordered" evidence="8">
    <location>
        <begin position="1209"/>
        <end position="1390"/>
    </location>
</feature>
<comment type="similarity">
    <text evidence="2">Belongs to the CD36 family.</text>
</comment>
<feature type="compositionally biased region" description="Pro residues" evidence="8">
    <location>
        <begin position="1381"/>
        <end position="1390"/>
    </location>
</feature>
<feature type="compositionally biased region" description="Low complexity" evidence="8">
    <location>
        <begin position="1254"/>
        <end position="1279"/>
    </location>
</feature>
<proteinExistence type="inferred from homology"/>
<evidence type="ECO:0000256" key="6">
    <source>
        <dbReference type="ARBA" id="ARBA00023136"/>
    </source>
</evidence>
<evidence type="ECO:0000256" key="5">
    <source>
        <dbReference type="ARBA" id="ARBA00022989"/>
    </source>
</evidence>
<keyword evidence="5 9" id="KW-1133">Transmembrane helix</keyword>
<dbReference type="GO" id="GO:0042302">
    <property type="term" value="F:structural constituent of cuticle"/>
    <property type="evidence" value="ECO:0007669"/>
    <property type="project" value="InterPro"/>
</dbReference>
<gene>
    <name evidence="11" type="primary">WBGene00104799</name>
</gene>
<feature type="transmembrane region" description="Helical" evidence="9">
    <location>
        <begin position="1007"/>
        <end position="1032"/>
    </location>
</feature>
<feature type="compositionally biased region" description="Low complexity" evidence="8">
    <location>
        <begin position="1328"/>
        <end position="1366"/>
    </location>
</feature>
<reference evidence="11" key="2">
    <citation type="submission" date="2022-06" db="UniProtKB">
        <authorList>
            <consortium name="EnsemblMetazoa"/>
        </authorList>
    </citation>
    <scope>IDENTIFICATION</scope>
    <source>
        <strain evidence="11">PS312</strain>
    </source>
</reference>
<dbReference type="SUPFAM" id="SSF56112">
    <property type="entry name" value="Protein kinase-like (PK-like)"/>
    <property type="match status" value="1"/>
</dbReference>
<evidence type="ECO:0000256" key="9">
    <source>
        <dbReference type="SAM" id="Phobius"/>
    </source>
</evidence>
<keyword evidence="3 9" id="KW-0812">Transmembrane</keyword>
<evidence type="ECO:0000256" key="3">
    <source>
        <dbReference type="ARBA" id="ARBA00022692"/>
    </source>
</evidence>
<evidence type="ECO:0000256" key="4">
    <source>
        <dbReference type="ARBA" id="ARBA00022737"/>
    </source>
</evidence>
<evidence type="ECO:0000313" key="11">
    <source>
        <dbReference type="EnsemblMetazoa" id="PPA15245.1"/>
    </source>
</evidence>
<comment type="subcellular location">
    <subcellularLocation>
        <location evidence="1">Membrane</location>
    </subcellularLocation>
</comment>
<dbReference type="InterPro" id="IPR011009">
    <property type="entry name" value="Kinase-like_dom_sf"/>
</dbReference>
<keyword evidence="12" id="KW-1185">Reference proteome</keyword>
<accession>A0A2A6BBR2</accession>
<dbReference type="Gene3D" id="1.10.510.10">
    <property type="entry name" value="Transferase(Phosphotransferase) domain 1"/>
    <property type="match status" value="1"/>
</dbReference>
<keyword evidence="6 9" id="KW-0472">Membrane</keyword>
<name>A0A2A6BBR2_PRIPA</name>
<dbReference type="PANTHER" id="PTHR11923:SF51">
    <property type="entry name" value="LYSOSOME MEMBRANE PROTEIN 2"/>
    <property type="match status" value="1"/>
</dbReference>
<sequence length="1390" mass="150494">MCPTHPIMASVLPTVPLEPSLRPSLSSSSLPERDLAITLRRAFTHSFQTAVQSVSIDRRDEWATDMKEDYNKGTALEESKGDEERFVKRIDAATKRIVTELYILNRCRHENILHSHAVAVSSGDLHIVLPRLYSLESLINKYRDQFAGESIPAKVIMMIVRQICTGLAFLSVAGIMHRDVQADYIYLTRGGTVKIGHFSSARLQEDGRCVTPVGKKEYMCFEKQFNLYTANSRMECMDYDEAADIWAIGVLVLRMVSYFPNEKWHRLQPDFATLMHTENMPFKWMIAEMMQLRVRLAKCGGSEDLISWLSDKVLVVNHRRRATASELLQSACLKRLCNENVADDKRYLVKNLIQTLDWPNRMKLETNRPNYDALESKDIPAEFYWDEFESWKILEKREFYYEVTVEEDAIAGFGRHYFEGRFHFATAHTLLRDLTRAVGDESIDYVDILTVDHQIREMAFVAIKNEIYEKGEGSPTDVSFALPDTLSASKRKATVLSLVPTLTILALVRPPGSRHRALKMSTNSNKQETRAAMLSRNQKAVLSVGGLAGFFLLVGGLLGLFYAPKFINDQVIQRDVIGYDTLSNGTRVLNDMTKKWIHPPYEMILHIWMYSVQNEAAFLAGEQKLRLSQKGPYAFIEDQEKTFEFSPTEERIFYRNRHRYFFSQEHSCSDCFLNDTVTIPNVLFQKLVDFAKKNIFAKAAIETLLFTEGRETPFVTIKVGEALFEGYDDPLISKACSNVVLKIICKTAKIPERIGFFYGQNNTDDGLYEVGTGKNGPSDLGKMYSWNNATSLPDPFWDSPFARAINGTDGQLFPPLLKKDVVLPLFASQACRSVKMAYVDDSEYLGVNSWRYSTPISMYDPTLPDNHIFCHVDSTVEYFNDTEVQPKGCLPAGMIDLSKCQPGEPRVYLSQAHFYMSPDKVRTAVEGVDEGKAERDTTYVDIEPTSGVPIYAKRVMQVNVGMKKGNLNKLSATHNVIVPVFWVNETASVDPETRNQLANQLQLAKRWAFFGGVAALIIGALLFIGVVLTVLLDLALGHKVHPLGEIEVVSHDMDPKQSSHEEAALKRVAFFSVALSTVAILGAIIAVPMIYNYMQHVHAGLQDEVEFCKARSNSLWQQYTYYSARTAGSVRMPRAAWFGDTRQLTSNGKRARAFGAESYSSGGSAPVAPPPSSGGPTDIAAQFVAGGGAAGGGGGGCCSCGMGKAGPPGPPGSDGAPGNDGQPGGPGSPGADAAPAAPAHPDFCFDCPPGPAGPAGAPGPAGSDGNPGAPGNSALAGAPGPAGPAGPPGPAGNPGGPGAPGGPGPAGSTIEAPGAPGPAGPPGPAGAPGPAGNPGSAGSSTAGPPGPAGDKGPDGAPGNPGAAGSDGSHGGKGDGGGCDHCPPPRTAPGY</sequence>
<feature type="region of interest" description="Disordered" evidence="8">
    <location>
        <begin position="1156"/>
        <end position="1180"/>
    </location>
</feature>
<dbReference type="Pfam" id="PF01391">
    <property type="entry name" value="Collagen"/>
    <property type="match status" value="1"/>
</dbReference>
<evidence type="ECO:0000256" key="1">
    <source>
        <dbReference type="ARBA" id="ARBA00004370"/>
    </source>
</evidence>
<evidence type="ECO:0000313" key="12">
    <source>
        <dbReference type="Proteomes" id="UP000005239"/>
    </source>
</evidence>
<feature type="compositionally biased region" description="Pro residues" evidence="8">
    <location>
        <begin position="1315"/>
        <end position="1327"/>
    </location>
</feature>
<evidence type="ECO:0000259" key="10">
    <source>
        <dbReference type="PROSITE" id="PS50011"/>
    </source>
</evidence>
<feature type="compositionally biased region" description="Gly residues" evidence="8">
    <location>
        <begin position="1292"/>
        <end position="1305"/>
    </location>
</feature>
<dbReference type="GO" id="GO:0005044">
    <property type="term" value="F:scavenger receptor activity"/>
    <property type="evidence" value="ECO:0000318"/>
    <property type="project" value="GO_Central"/>
</dbReference>
<feature type="transmembrane region" description="Helical" evidence="9">
    <location>
        <begin position="1068"/>
        <end position="1091"/>
    </location>
</feature>
<keyword evidence="4" id="KW-0677">Repeat</keyword>
<dbReference type="InterPro" id="IPR008160">
    <property type="entry name" value="Collagen"/>
</dbReference>
<dbReference type="PANTHER" id="PTHR11923">
    <property type="entry name" value="SCAVENGER RECEPTOR CLASS B TYPE-1 SR-B1"/>
    <property type="match status" value="1"/>
</dbReference>
<dbReference type="InterPro" id="IPR000719">
    <property type="entry name" value="Prot_kinase_dom"/>
</dbReference>
<feature type="compositionally biased region" description="Gly residues" evidence="8">
    <location>
        <begin position="1367"/>
        <end position="1378"/>
    </location>
</feature>
<dbReference type="InterPro" id="IPR002159">
    <property type="entry name" value="CD36_fam"/>
</dbReference>
<dbReference type="Pfam" id="PF00069">
    <property type="entry name" value="Pkinase"/>
    <property type="match status" value="1"/>
</dbReference>
<dbReference type="Proteomes" id="UP000005239">
    <property type="component" value="Unassembled WGS sequence"/>
</dbReference>
<feature type="domain" description="Protein kinase" evidence="10">
    <location>
        <begin position="36"/>
        <end position="333"/>
    </location>
</feature>
<dbReference type="Pfam" id="PF01484">
    <property type="entry name" value="Col_cuticle_N"/>
    <property type="match status" value="1"/>
</dbReference>
<dbReference type="SMART" id="SM01088">
    <property type="entry name" value="Col_cuticle_N"/>
    <property type="match status" value="1"/>
</dbReference>
<evidence type="ECO:0000256" key="7">
    <source>
        <dbReference type="ARBA" id="ARBA00023180"/>
    </source>
</evidence>
<evidence type="ECO:0000256" key="8">
    <source>
        <dbReference type="SAM" id="MobiDB-lite"/>
    </source>
</evidence>